<reference evidence="1 2" key="1">
    <citation type="journal article" date="2019" name="Nat. Ecol. Evol.">
        <title>Megaphylogeny resolves global patterns of mushroom evolution.</title>
        <authorList>
            <person name="Varga T."/>
            <person name="Krizsan K."/>
            <person name="Foldi C."/>
            <person name="Dima B."/>
            <person name="Sanchez-Garcia M."/>
            <person name="Sanchez-Ramirez S."/>
            <person name="Szollosi G.J."/>
            <person name="Szarkandi J.G."/>
            <person name="Papp V."/>
            <person name="Albert L."/>
            <person name="Andreopoulos W."/>
            <person name="Angelini C."/>
            <person name="Antonin V."/>
            <person name="Barry K.W."/>
            <person name="Bougher N.L."/>
            <person name="Buchanan P."/>
            <person name="Buyck B."/>
            <person name="Bense V."/>
            <person name="Catcheside P."/>
            <person name="Chovatia M."/>
            <person name="Cooper J."/>
            <person name="Damon W."/>
            <person name="Desjardin D."/>
            <person name="Finy P."/>
            <person name="Geml J."/>
            <person name="Haridas S."/>
            <person name="Hughes K."/>
            <person name="Justo A."/>
            <person name="Karasinski D."/>
            <person name="Kautmanova I."/>
            <person name="Kiss B."/>
            <person name="Kocsube S."/>
            <person name="Kotiranta H."/>
            <person name="LaButti K.M."/>
            <person name="Lechner B.E."/>
            <person name="Liimatainen K."/>
            <person name="Lipzen A."/>
            <person name="Lukacs Z."/>
            <person name="Mihaltcheva S."/>
            <person name="Morgado L.N."/>
            <person name="Niskanen T."/>
            <person name="Noordeloos M.E."/>
            <person name="Ohm R.A."/>
            <person name="Ortiz-Santana B."/>
            <person name="Ovrebo C."/>
            <person name="Racz N."/>
            <person name="Riley R."/>
            <person name="Savchenko A."/>
            <person name="Shiryaev A."/>
            <person name="Soop K."/>
            <person name="Spirin V."/>
            <person name="Szebenyi C."/>
            <person name="Tomsovsky M."/>
            <person name="Tulloss R.E."/>
            <person name="Uehling J."/>
            <person name="Grigoriev I.V."/>
            <person name="Vagvolgyi C."/>
            <person name="Papp T."/>
            <person name="Martin F.M."/>
            <person name="Miettinen O."/>
            <person name="Hibbett D.S."/>
            <person name="Nagy L.G."/>
        </authorList>
    </citation>
    <scope>NUCLEOTIDE SEQUENCE [LARGE SCALE GENOMIC DNA]</scope>
    <source>
        <strain evidence="1 2">NL-1719</strain>
    </source>
</reference>
<organism evidence="1 2">
    <name type="scientific">Pluteus cervinus</name>
    <dbReference type="NCBI Taxonomy" id="181527"/>
    <lineage>
        <taxon>Eukaryota</taxon>
        <taxon>Fungi</taxon>
        <taxon>Dikarya</taxon>
        <taxon>Basidiomycota</taxon>
        <taxon>Agaricomycotina</taxon>
        <taxon>Agaricomycetes</taxon>
        <taxon>Agaricomycetidae</taxon>
        <taxon>Agaricales</taxon>
        <taxon>Pluteineae</taxon>
        <taxon>Pluteaceae</taxon>
        <taxon>Pluteus</taxon>
    </lineage>
</organism>
<evidence type="ECO:0000313" key="1">
    <source>
        <dbReference type="EMBL" id="TFK67699.1"/>
    </source>
</evidence>
<sequence length="538" mass="60688">MSASETPPPPDPKFQQSKYYKEVKLQLQHSFGLEDFRPNQLEAITAAMEGRDVFVLMPTGGGKSLCYQLPAVCQSGSTRGVTVVVSPLLALMKDQVESLRQKNIDTFLWNGDTLYEDAQNRMYNDPPPKLMYVTPEKLKESGVVNKYLSTLYNQKQLARFVIDEAHCISTWGQDFREAYQGLGSLRDSYPNTPMMALTATANQTTSDDIIHKLKMRNTAVFQQSFNRLNLTYYIKEKKKNSVVSDIAAYIKAKHYGKTGVIYCLGRDKCEFVADKLRQEGLKATHFHAKMLSDEKDEAMAAWMAGTCHIVVATIAFGMGIDKADVRFVIHHDMPKSIDGYYQETGRAGRDGLPADCVLYYNFADFKSIQRMIEAVEPGKPRPLKDVTDRQIGAARKVVEYCSNTVTCRRVLLLHYFGEVFESKNCKRHCDNCMNDIECLSQNVTDEAKCAAELVKSFRDADEMVTVAQSREILRGAKTQDIQRKKHDRFPMYGKAAGLPPELLEQMLMRLLFMEVLVEVSMPTSSGFHASYVAVSSIS</sequence>
<keyword evidence="2" id="KW-1185">Reference proteome</keyword>
<proteinExistence type="predicted"/>
<gene>
    <name evidence="1" type="ORF">BDN72DRAFT_770337</name>
</gene>
<accession>A0ACD3AQZ1</accession>
<keyword evidence="1" id="KW-0347">Helicase</keyword>
<dbReference type="EMBL" id="ML208369">
    <property type="protein sequence ID" value="TFK67699.1"/>
    <property type="molecule type" value="Genomic_DNA"/>
</dbReference>
<dbReference type="Proteomes" id="UP000308600">
    <property type="component" value="Unassembled WGS sequence"/>
</dbReference>
<name>A0ACD3AQZ1_9AGAR</name>
<evidence type="ECO:0000313" key="2">
    <source>
        <dbReference type="Proteomes" id="UP000308600"/>
    </source>
</evidence>
<protein>
    <submittedName>
        <fullName evidence="1">ATP-dependent DNA helicase</fullName>
    </submittedName>
</protein>
<keyword evidence="1" id="KW-0067">ATP-binding</keyword>
<keyword evidence="1" id="KW-0547">Nucleotide-binding</keyword>
<keyword evidence="1" id="KW-0378">Hydrolase</keyword>